<feature type="compositionally biased region" description="Low complexity" evidence="6">
    <location>
        <begin position="297"/>
        <end position="311"/>
    </location>
</feature>
<dbReference type="OrthoDB" id="644067at2759"/>
<dbReference type="PANTHER" id="PTHR22952">
    <property type="entry name" value="CAMP-RESPONSE ELEMENT BINDING PROTEIN-RELATED"/>
    <property type="match status" value="1"/>
</dbReference>
<feature type="coiled-coil region" evidence="5">
    <location>
        <begin position="200"/>
        <end position="246"/>
    </location>
</feature>
<dbReference type="PANTHER" id="PTHR22952:SF392">
    <property type="entry name" value="BZIP TRANSCRIPTION FACTOR 12"/>
    <property type="match status" value="1"/>
</dbReference>
<evidence type="ECO:0000256" key="1">
    <source>
        <dbReference type="ARBA" id="ARBA00004123"/>
    </source>
</evidence>
<accession>A0A8J5RWD0</accession>
<evidence type="ECO:0000313" key="9">
    <source>
        <dbReference type="Proteomes" id="UP000729402"/>
    </source>
</evidence>
<dbReference type="GO" id="GO:0003700">
    <property type="term" value="F:DNA-binding transcription factor activity"/>
    <property type="evidence" value="ECO:0007669"/>
    <property type="project" value="InterPro"/>
</dbReference>
<feature type="compositionally biased region" description="Basic and acidic residues" evidence="6">
    <location>
        <begin position="350"/>
        <end position="391"/>
    </location>
</feature>
<evidence type="ECO:0000256" key="6">
    <source>
        <dbReference type="SAM" id="MobiDB-lite"/>
    </source>
</evidence>
<dbReference type="GO" id="GO:0003677">
    <property type="term" value="F:DNA binding"/>
    <property type="evidence" value="ECO:0007669"/>
    <property type="project" value="UniProtKB-KW"/>
</dbReference>
<dbReference type="InterPro" id="IPR004827">
    <property type="entry name" value="bZIP"/>
</dbReference>
<feature type="compositionally biased region" description="Low complexity" evidence="6">
    <location>
        <begin position="1"/>
        <end position="14"/>
    </location>
</feature>
<dbReference type="AlphaFoldDB" id="A0A8J5RWD0"/>
<reference evidence="8" key="1">
    <citation type="journal article" date="2021" name="bioRxiv">
        <title>Whole Genome Assembly and Annotation of Northern Wild Rice, Zizania palustris L., Supports a Whole Genome Duplication in the Zizania Genus.</title>
        <authorList>
            <person name="Haas M."/>
            <person name="Kono T."/>
            <person name="Macchietto M."/>
            <person name="Millas R."/>
            <person name="McGilp L."/>
            <person name="Shao M."/>
            <person name="Duquette J."/>
            <person name="Hirsch C.N."/>
            <person name="Kimball J."/>
        </authorList>
    </citation>
    <scope>NUCLEOTIDE SEQUENCE</scope>
    <source>
        <tissue evidence="8">Fresh leaf tissue</tissue>
    </source>
</reference>
<dbReference type="FunFam" id="1.20.5.170:FF:000036">
    <property type="entry name" value="ABSCISIC ACID-INSENSITIVE 5-like protein 2"/>
    <property type="match status" value="1"/>
</dbReference>
<keyword evidence="4" id="KW-0539">Nucleus</keyword>
<dbReference type="PROSITE" id="PS00036">
    <property type="entry name" value="BZIP_BASIC"/>
    <property type="match status" value="1"/>
</dbReference>
<evidence type="ECO:0000256" key="3">
    <source>
        <dbReference type="ARBA" id="ARBA00023125"/>
    </source>
</evidence>
<dbReference type="EMBL" id="JAAALK010000288">
    <property type="protein sequence ID" value="KAG8054629.1"/>
    <property type="molecule type" value="Genomic_DNA"/>
</dbReference>
<feature type="domain" description="BZIP" evidence="7">
    <location>
        <begin position="186"/>
        <end position="250"/>
    </location>
</feature>
<dbReference type="PROSITE" id="PS50217">
    <property type="entry name" value="BZIP"/>
    <property type="match status" value="1"/>
</dbReference>
<organism evidence="8 9">
    <name type="scientific">Zizania palustris</name>
    <name type="common">Northern wild rice</name>
    <dbReference type="NCBI Taxonomy" id="103762"/>
    <lineage>
        <taxon>Eukaryota</taxon>
        <taxon>Viridiplantae</taxon>
        <taxon>Streptophyta</taxon>
        <taxon>Embryophyta</taxon>
        <taxon>Tracheophyta</taxon>
        <taxon>Spermatophyta</taxon>
        <taxon>Magnoliopsida</taxon>
        <taxon>Liliopsida</taxon>
        <taxon>Poales</taxon>
        <taxon>Poaceae</taxon>
        <taxon>BOP clade</taxon>
        <taxon>Oryzoideae</taxon>
        <taxon>Oryzeae</taxon>
        <taxon>Zizaniinae</taxon>
        <taxon>Zizania</taxon>
    </lineage>
</organism>
<gene>
    <name evidence="8" type="ORF">GUJ93_ZPchr0001g29320</name>
</gene>
<keyword evidence="9" id="KW-1185">Reference proteome</keyword>
<dbReference type="CDD" id="cd14707">
    <property type="entry name" value="bZIP_plant_BZIP46"/>
    <property type="match status" value="1"/>
</dbReference>
<feature type="region of interest" description="Disordered" evidence="6">
    <location>
        <begin position="282"/>
        <end position="391"/>
    </location>
</feature>
<evidence type="ECO:0000256" key="5">
    <source>
        <dbReference type="SAM" id="Coils"/>
    </source>
</evidence>
<reference evidence="8" key="2">
    <citation type="submission" date="2021-02" db="EMBL/GenBank/DDBJ databases">
        <authorList>
            <person name="Kimball J.A."/>
            <person name="Haas M.W."/>
            <person name="Macchietto M."/>
            <person name="Kono T."/>
            <person name="Duquette J."/>
            <person name="Shao M."/>
        </authorList>
    </citation>
    <scope>NUCLEOTIDE SEQUENCE</scope>
    <source>
        <tissue evidence="8">Fresh leaf tissue</tissue>
    </source>
</reference>
<name>A0A8J5RWD0_ZIZPA</name>
<feature type="region of interest" description="Disordered" evidence="6">
    <location>
        <begin position="1"/>
        <end position="20"/>
    </location>
</feature>
<dbReference type="GO" id="GO:0009738">
    <property type="term" value="P:abscisic acid-activated signaling pathway"/>
    <property type="evidence" value="ECO:0007669"/>
    <property type="project" value="UniProtKB-KW"/>
</dbReference>
<dbReference type="InterPro" id="IPR043452">
    <property type="entry name" value="BZIP46-like"/>
</dbReference>
<dbReference type="GO" id="GO:0005634">
    <property type="term" value="C:nucleus"/>
    <property type="evidence" value="ECO:0007669"/>
    <property type="project" value="UniProtKB-SubCell"/>
</dbReference>
<feature type="compositionally biased region" description="Basic residues" evidence="6">
    <location>
        <begin position="337"/>
        <end position="349"/>
    </location>
</feature>
<sequence>MASSRVMASSSSPSHTATDLARFAAGKTAAGSGGGGGGSGSGLGSMNVEELLRGIYADMPTPAPPDGVDRTMSPVPAPGIAAPRTAEEVWKEITGGGGGGVVTPVAPSVVAAGVGAGAGTGAEMTLEDFLARESAVKEDETLVTGPSAAAEGQMVMGFLNGAEGAGGVSSGRGRKRQMMDPMDRAAMQRQKRMIKNRESAARSRERKQAYIAELESLVAQLEEENAQMLKEQEEQHQKRLQELKEMVTPVIVRRMPSRDLRRTNSMEWVRGVEFFLARGLERGGGARSSERRRRAAEPAAEQATERAAAVRSKARGRAGRERATAARGRAGGSGARPRGRPSGRRRCAAKRADERAESGRRRCAAERAGERATEQSESGRRRCAAEHAAERATEPVVVCSRFLSSLASPNSPLSLSADR</sequence>
<comment type="subcellular location">
    <subcellularLocation>
        <location evidence="1">Nucleus</location>
    </subcellularLocation>
</comment>
<dbReference type="Pfam" id="PF00170">
    <property type="entry name" value="bZIP_1"/>
    <property type="match status" value="1"/>
</dbReference>
<keyword evidence="2" id="KW-0938">Abscisic acid signaling pathway</keyword>
<evidence type="ECO:0000259" key="7">
    <source>
        <dbReference type="PROSITE" id="PS50217"/>
    </source>
</evidence>
<protein>
    <recommendedName>
        <fullName evidence="7">BZIP domain-containing protein</fullName>
    </recommendedName>
</protein>
<keyword evidence="3" id="KW-0238">DNA-binding</keyword>
<evidence type="ECO:0000256" key="4">
    <source>
        <dbReference type="ARBA" id="ARBA00023242"/>
    </source>
</evidence>
<dbReference type="Proteomes" id="UP000729402">
    <property type="component" value="Unassembled WGS sequence"/>
</dbReference>
<keyword evidence="5" id="KW-0175">Coiled coil</keyword>
<evidence type="ECO:0000313" key="8">
    <source>
        <dbReference type="EMBL" id="KAG8054629.1"/>
    </source>
</evidence>
<dbReference type="GO" id="GO:0045893">
    <property type="term" value="P:positive regulation of DNA-templated transcription"/>
    <property type="evidence" value="ECO:0007669"/>
    <property type="project" value="InterPro"/>
</dbReference>
<proteinExistence type="predicted"/>
<comment type="caution">
    <text evidence="8">The sequence shown here is derived from an EMBL/GenBank/DDBJ whole genome shotgun (WGS) entry which is preliminary data.</text>
</comment>
<evidence type="ECO:0000256" key="2">
    <source>
        <dbReference type="ARBA" id="ARBA00022682"/>
    </source>
</evidence>
<dbReference type="SMART" id="SM00338">
    <property type="entry name" value="BRLZ"/>
    <property type="match status" value="1"/>
</dbReference>